<evidence type="ECO:0000256" key="2">
    <source>
        <dbReference type="ARBA" id="ARBA00022643"/>
    </source>
</evidence>
<dbReference type="PANTHER" id="PTHR43408">
    <property type="entry name" value="FMN REDUCTASE (NADPH)"/>
    <property type="match status" value="1"/>
</dbReference>
<sequence>MIVVLSGNPRPHSRTLHLAEEVGAALADRVGQPVPHTIDVAALGTRLLQSGDGVVADALGRLRRASLLVVATPTYKGTYTGVLKVLLDQLPAEGLKDVAAVTVVTAGVRPQAEATERHLVELLGELGAVPVTPGLAFVEAELANAGVAAAEYVAKIGDAFAADVNRA</sequence>
<dbReference type="Pfam" id="PF03358">
    <property type="entry name" value="FMN_red"/>
    <property type="match status" value="1"/>
</dbReference>
<evidence type="ECO:0000313" key="6">
    <source>
        <dbReference type="Proteomes" id="UP001059617"/>
    </source>
</evidence>
<dbReference type="InterPro" id="IPR005025">
    <property type="entry name" value="FMN_Rdtase-like_dom"/>
</dbReference>
<dbReference type="InterPro" id="IPR051814">
    <property type="entry name" value="NAD(P)H-dep_FMN_reductase"/>
</dbReference>
<reference evidence="5" key="2">
    <citation type="submission" date="2022-09" db="EMBL/GenBank/DDBJ databases">
        <title>Biosynthetic gene clusters of Dactylosporangioum fulvum.</title>
        <authorList>
            <person name="Caradec T."/>
        </authorList>
    </citation>
    <scope>NUCLEOTIDE SEQUENCE</scope>
    <source>
        <strain evidence="5">NRRL B-16292</strain>
    </source>
</reference>
<accession>A0ABY5W343</accession>
<keyword evidence="2" id="KW-0288">FMN</keyword>
<organism evidence="5 6">
    <name type="scientific">Dactylosporangium fulvum</name>
    <dbReference type="NCBI Taxonomy" id="53359"/>
    <lineage>
        <taxon>Bacteria</taxon>
        <taxon>Bacillati</taxon>
        <taxon>Actinomycetota</taxon>
        <taxon>Actinomycetes</taxon>
        <taxon>Micromonosporales</taxon>
        <taxon>Micromonosporaceae</taxon>
        <taxon>Dactylosporangium</taxon>
    </lineage>
</organism>
<evidence type="ECO:0000259" key="4">
    <source>
        <dbReference type="Pfam" id="PF03358"/>
    </source>
</evidence>
<feature type="domain" description="NADPH-dependent FMN reductase-like" evidence="4">
    <location>
        <begin position="2"/>
        <end position="136"/>
    </location>
</feature>
<keyword evidence="6" id="KW-1185">Reference proteome</keyword>
<protein>
    <submittedName>
        <fullName evidence="5">NAD(P)H-dependent oxidoreductase</fullName>
    </submittedName>
</protein>
<keyword evidence="1" id="KW-0285">Flavoprotein</keyword>
<name>A0ABY5W343_9ACTN</name>
<evidence type="ECO:0000256" key="3">
    <source>
        <dbReference type="ARBA" id="ARBA00023002"/>
    </source>
</evidence>
<evidence type="ECO:0000313" key="5">
    <source>
        <dbReference type="EMBL" id="UWP84370.1"/>
    </source>
</evidence>
<reference evidence="5" key="1">
    <citation type="submission" date="2021-04" db="EMBL/GenBank/DDBJ databases">
        <authorList>
            <person name="Hartkoorn R.C."/>
            <person name="Beaudoing E."/>
            <person name="Hot D."/>
        </authorList>
    </citation>
    <scope>NUCLEOTIDE SEQUENCE</scope>
    <source>
        <strain evidence="5">NRRL B-16292</strain>
    </source>
</reference>
<dbReference type="SUPFAM" id="SSF52218">
    <property type="entry name" value="Flavoproteins"/>
    <property type="match status" value="1"/>
</dbReference>
<proteinExistence type="predicted"/>
<dbReference type="PANTHER" id="PTHR43408:SF2">
    <property type="entry name" value="FMN REDUCTASE (NADPH)"/>
    <property type="match status" value="1"/>
</dbReference>
<dbReference type="RefSeq" id="WP_259862198.1">
    <property type="nucleotide sequence ID" value="NZ_BAAAST010000005.1"/>
</dbReference>
<gene>
    <name evidence="5" type="ORF">Dfulv_09085</name>
</gene>
<dbReference type="EMBL" id="CP073720">
    <property type="protein sequence ID" value="UWP84370.1"/>
    <property type="molecule type" value="Genomic_DNA"/>
</dbReference>
<dbReference type="Proteomes" id="UP001059617">
    <property type="component" value="Chromosome"/>
</dbReference>
<dbReference type="InterPro" id="IPR029039">
    <property type="entry name" value="Flavoprotein-like_sf"/>
</dbReference>
<evidence type="ECO:0000256" key="1">
    <source>
        <dbReference type="ARBA" id="ARBA00022630"/>
    </source>
</evidence>
<keyword evidence="3" id="KW-0560">Oxidoreductase</keyword>
<dbReference type="Gene3D" id="3.40.50.360">
    <property type="match status" value="1"/>
</dbReference>